<comment type="caution">
    <text evidence="2">The sequence shown here is derived from an EMBL/GenBank/DDBJ whole genome shotgun (WGS) entry which is preliminary data.</text>
</comment>
<evidence type="ECO:0000313" key="2">
    <source>
        <dbReference type="EMBL" id="PPJ36375.1"/>
    </source>
</evidence>
<name>A0A2S6AMB2_9NOCA</name>
<gene>
    <name evidence="2" type="ORF">C5E45_20195</name>
</gene>
<sequence>MDLHCKQTDPLRGNDDPHLPLVTCNSDGTHRLILEPSRLDGTEITSATPTTEPGRDAGVTIKFKSADAWARLTTNYPYHQIAFTIDTTVVSAPVIQPGTQLGAETTISGNLTPDQAKELARTINQSTLPLAAHTTVIEVLRPTR</sequence>
<feature type="domain" description="SecDF P1 head subdomain" evidence="1">
    <location>
        <begin position="30"/>
        <end position="129"/>
    </location>
</feature>
<dbReference type="Gene3D" id="3.30.1360.200">
    <property type="match status" value="1"/>
</dbReference>
<proteinExistence type="predicted"/>
<dbReference type="AlphaFoldDB" id="A0A2S6AMB2"/>
<dbReference type="InterPro" id="IPR054384">
    <property type="entry name" value="SecDF_P1_head"/>
</dbReference>
<evidence type="ECO:0000259" key="1">
    <source>
        <dbReference type="Pfam" id="PF22599"/>
    </source>
</evidence>
<reference evidence="2 3" key="1">
    <citation type="submission" date="2018-02" db="EMBL/GenBank/DDBJ databases">
        <title>8 Nocardia nova and 1 Nocardia cyriacigeorgica strain used for evolution to TMP-SMX.</title>
        <authorList>
            <person name="Mehta H."/>
            <person name="Weng J."/>
            <person name="Shamoo Y."/>
        </authorList>
    </citation>
    <scope>NUCLEOTIDE SEQUENCE [LARGE SCALE GENOMIC DNA]</scope>
    <source>
        <strain evidence="2 3">MDA3139</strain>
    </source>
</reference>
<dbReference type="Proteomes" id="UP000239874">
    <property type="component" value="Unassembled WGS sequence"/>
</dbReference>
<evidence type="ECO:0000313" key="3">
    <source>
        <dbReference type="Proteomes" id="UP000239874"/>
    </source>
</evidence>
<protein>
    <recommendedName>
        <fullName evidence="1">SecDF P1 head subdomain domain-containing protein</fullName>
    </recommendedName>
</protein>
<organism evidence="2 3">
    <name type="scientific">Nocardia nova</name>
    <dbReference type="NCBI Taxonomy" id="37330"/>
    <lineage>
        <taxon>Bacteria</taxon>
        <taxon>Bacillati</taxon>
        <taxon>Actinomycetota</taxon>
        <taxon>Actinomycetes</taxon>
        <taxon>Mycobacteriales</taxon>
        <taxon>Nocardiaceae</taxon>
        <taxon>Nocardia</taxon>
    </lineage>
</organism>
<dbReference type="Pfam" id="PF22599">
    <property type="entry name" value="SecDF_P1_head"/>
    <property type="match status" value="1"/>
</dbReference>
<dbReference type="EMBL" id="PSZC01000014">
    <property type="protein sequence ID" value="PPJ36375.1"/>
    <property type="molecule type" value="Genomic_DNA"/>
</dbReference>
<accession>A0A2S6AMB2</accession>